<dbReference type="EMBL" id="PNQX01000005">
    <property type="protein sequence ID" value="PMQ18564.1"/>
    <property type="molecule type" value="Genomic_DNA"/>
</dbReference>
<protein>
    <submittedName>
        <fullName evidence="2">Mycothiol-dependent maleylpyruvate isomerase</fullName>
    </submittedName>
</protein>
<dbReference type="InterPro" id="IPR034660">
    <property type="entry name" value="DinB/YfiT-like"/>
</dbReference>
<evidence type="ECO:0000259" key="1">
    <source>
        <dbReference type="Pfam" id="PF11716"/>
    </source>
</evidence>
<dbReference type="InterPro" id="IPR017517">
    <property type="entry name" value="Maleyloyr_isom"/>
</dbReference>
<dbReference type="SUPFAM" id="SSF109854">
    <property type="entry name" value="DinB/YfiT-like putative metalloenzymes"/>
    <property type="match status" value="1"/>
</dbReference>
<dbReference type="RefSeq" id="WP_102599314.1">
    <property type="nucleotide sequence ID" value="NZ_JABUYH010000010.1"/>
</dbReference>
<dbReference type="NCBIfam" id="TIGR03083">
    <property type="entry name" value="maleylpyruvate isomerase family mycothiol-dependent enzyme"/>
    <property type="match status" value="1"/>
</dbReference>
<keyword evidence="2" id="KW-0670">Pyruvate</keyword>
<evidence type="ECO:0000313" key="3">
    <source>
        <dbReference type="Proteomes" id="UP000235739"/>
    </source>
</evidence>
<gene>
    <name evidence="2" type="ORF">CIK84_18570</name>
</gene>
<name>A0A2N7RXE7_9MICC</name>
<dbReference type="GO" id="GO:0016853">
    <property type="term" value="F:isomerase activity"/>
    <property type="evidence" value="ECO:0007669"/>
    <property type="project" value="UniProtKB-KW"/>
</dbReference>
<evidence type="ECO:0000313" key="2">
    <source>
        <dbReference type="EMBL" id="PMQ18564.1"/>
    </source>
</evidence>
<feature type="domain" description="Mycothiol-dependent maleylpyruvate isomerase metal-binding" evidence="1">
    <location>
        <begin position="15"/>
        <end position="149"/>
    </location>
</feature>
<proteinExistence type="predicted"/>
<organism evidence="2 3">
    <name type="scientific">Glutamicibacter arilaitensis</name>
    <dbReference type="NCBI Taxonomy" id="256701"/>
    <lineage>
        <taxon>Bacteria</taxon>
        <taxon>Bacillati</taxon>
        <taxon>Actinomycetota</taxon>
        <taxon>Actinomycetes</taxon>
        <taxon>Micrococcales</taxon>
        <taxon>Micrococcaceae</taxon>
        <taxon>Glutamicibacter</taxon>
    </lineage>
</organism>
<keyword evidence="2" id="KW-0413">Isomerase</keyword>
<sequence length="232" mass="25347">MINTARLHSDLSRLSRETAMMSATIETLSTDELAAASLCEGWSRAHVIAHLASNGRTLVKLIDWATTGEPQQLYASREARDAEIGQLAALPREELVKAFNEAAAFFAEQCDRLSGDLAVEEVDLHGKVIPATSIVALRISEVVIHHHDLDTAWTIEEAAPDSQENAVEAAVRTMRAKNAPGMTINSEEGDEWIIGDGALKVRSDREGLIEWLARGQARHIEADGPIPELPVW</sequence>
<dbReference type="Proteomes" id="UP000235739">
    <property type="component" value="Unassembled WGS sequence"/>
</dbReference>
<reference evidence="2 3" key="1">
    <citation type="journal article" date="2017" name="Elife">
        <title>Extensive horizontal gene transfer in cheese-associated bacteria.</title>
        <authorList>
            <person name="Bonham K.S."/>
            <person name="Wolfe B.E."/>
            <person name="Dutton R.J."/>
        </authorList>
    </citation>
    <scope>NUCLEOTIDE SEQUENCE [LARGE SCALE GENOMIC DNA]</scope>
    <source>
        <strain evidence="2 3">JB182</strain>
    </source>
</reference>
<comment type="caution">
    <text evidence="2">The sequence shown here is derived from an EMBL/GenBank/DDBJ whole genome shotgun (WGS) entry which is preliminary data.</text>
</comment>
<dbReference type="AlphaFoldDB" id="A0A2N7RXE7"/>
<dbReference type="InterPro" id="IPR024344">
    <property type="entry name" value="MDMPI_metal-binding"/>
</dbReference>
<accession>A0A2N7RXE7</accession>
<dbReference type="Gene3D" id="1.20.120.450">
    <property type="entry name" value="dinb family like domain"/>
    <property type="match status" value="1"/>
</dbReference>
<dbReference type="GO" id="GO:0046872">
    <property type="term" value="F:metal ion binding"/>
    <property type="evidence" value="ECO:0007669"/>
    <property type="project" value="InterPro"/>
</dbReference>
<dbReference type="Pfam" id="PF11716">
    <property type="entry name" value="MDMPI_N"/>
    <property type="match status" value="1"/>
</dbReference>